<dbReference type="OrthoDB" id="9774900at2"/>
<accession>A0A512DC91</accession>
<keyword evidence="4" id="KW-0472">Membrane</keyword>
<keyword evidence="5" id="KW-0175">Coiled coil</keyword>
<keyword evidence="7" id="KW-1185">Reference proteome</keyword>
<evidence type="ECO:0008006" key="8">
    <source>
        <dbReference type="Google" id="ProtNLM"/>
    </source>
</evidence>
<dbReference type="InterPro" id="IPR007343">
    <property type="entry name" value="Uncharacterised_pept_Zn_put"/>
</dbReference>
<protein>
    <recommendedName>
        <fullName evidence="8">Metalloprotease</fullName>
    </recommendedName>
</protein>
<comment type="caution">
    <text evidence="6">The sequence shown here is derived from an EMBL/GenBank/DDBJ whole genome shotgun (WGS) entry which is preliminary data.</text>
</comment>
<gene>
    <name evidence="6" type="ORF">CAE01nite_17980</name>
</gene>
<organism evidence="6 7">
    <name type="scientific">Cellulomonas aerilata</name>
    <dbReference type="NCBI Taxonomy" id="515326"/>
    <lineage>
        <taxon>Bacteria</taxon>
        <taxon>Bacillati</taxon>
        <taxon>Actinomycetota</taxon>
        <taxon>Actinomycetes</taxon>
        <taxon>Micrococcales</taxon>
        <taxon>Cellulomonadaceae</taxon>
        <taxon>Cellulomonas</taxon>
    </lineage>
</organism>
<dbReference type="Proteomes" id="UP000321181">
    <property type="component" value="Unassembled WGS sequence"/>
</dbReference>
<evidence type="ECO:0000256" key="1">
    <source>
        <dbReference type="ARBA" id="ARBA00004167"/>
    </source>
</evidence>
<dbReference type="Pfam" id="PF04228">
    <property type="entry name" value="Zn_peptidase"/>
    <property type="match status" value="1"/>
</dbReference>
<dbReference type="GO" id="GO:0016020">
    <property type="term" value="C:membrane"/>
    <property type="evidence" value="ECO:0007669"/>
    <property type="project" value="UniProtKB-SubCell"/>
</dbReference>
<evidence type="ECO:0000256" key="3">
    <source>
        <dbReference type="ARBA" id="ARBA00022989"/>
    </source>
</evidence>
<dbReference type="RefSeq" id="WP_146903045.1">
    <property type="nucleotide sequence ID" value="NZ_BAAARM010000003.1"/>
</dbReference>
<sequence length="283" mass="30839">MSPLPRLRPFVMVVAAALALTGCGFDTSIGDGSNRARAQEIVDDIQSAIEEAESQNAEETGDFGEDPPAQTQAIRTDTNTAFVYEEYQATLEGVIASLDEFWARELPATFDATYTRPTRFVYYRPEQEPGPRCGSEEAPAKNAFYCSAGDFIAWDESGLMIPYYVSSGDFAAAFVLAHEYGHAMQFRLPQQEQLGVLRELQADCFAGAWARDVQEQGLLEAGDLDEATLAVFAARDVPGTPFTDPRAHGTGFERTRAFADGYEGGPGTCYPAPAEDWVVGVQQ</sequence>
<name>A0A512DC91_9CELL</name>
<keyword evidence="2" id="KW-0812">Transmembrane</keyword>
<dbReference type="PANTHER" id="PTHR30168">
    <property type="entry name" value="PUTATIVE MEMBRANE PROTEIN YPFJ"/>
    <property type="match status" value="1"/>
</dbReference>
<dbReference type="EMBL" id="BJYY01000013">
    <property type="protein sequence ID" value="GEO34073.1"/>
    <property type="molecule type" value="Genomic_DNA"/>
</dbReference>
<evidence type="ECO:0000313" key="7">
    <source>
        <dbReference type="Proteomes" id="UP000321181"/>
    </source>
</evidence>
<dbReference type="SUPFAM" id="SSF55486">
    <property type="entry name" value="Metalloproteases ('zincins'), catalytic domain"/>
    <property type="match status" value="1"/>
</dbReference>
<evidence type="ECO:0000256" key="5">
    <source>
        <dbReference type="SAM" id="Coils"/>
    </source>
</evidence>
<dbReference type="PROSITE" id="PS51257">
    <property type="entry name" value="PROKAR_LIPOPROTEIN"/>
    <property type="match status" value="1"/>
</dbReference>
<reference evidence="6 7" key="1">
    <citation type="submission" date="2019-07" db="EMBL/GenBank/DDBJ databases">
        <title>Whole genome shotgun sequence of Cellulomonas aerilata NBRC 106308.</title>
        <authorList>
            <person name="Hosoyama A."/>
            <person name="Uohara A."/>
            <person name="Ohji S."/>
            <person name="Ichikawa N."/>
        </authorList>
    </citation>
    <scope>NUCLEOTIDE SEQUENCE [LARGE SCALE GENOMIC DNA]</scope>
    <source>
        <strain evidence="6 7">NBRC 106308</strain>
    </source>
</reference>
<proteinExistence type="predicted"/>
<evidence type="ECO:0000256" key="2">
    <source>
        <dbReference type="ARBA" id="ARBA00022692"/>
    </source>
</evidence>
<dbReference type="PANTHER" id="PTHR30168:SF0">
    <property type="entry name" value="INNER MEMBRANE PROTEIN"/>
    <property type="match status" value="1"/>
</dbReference>
<dbReference type="AlphaFoldDB" id="A0A512DC91"/>
<evidence type="ECO:0000313" key="6">
    <source>
        <dbReference type="EMBL" id="GEO34073.1"/>
    </source>
</evidence>
<evidence type="ECO:0000256" key="4">
    <source>
        <dbReference type="ARBA" id="ARBA00023136"/>
    </source>
</evidence>
<keyword evidence="3" id="KW-1133">Transmembrane helix</keyword>
<feature type="coiled-coil region" evidence="5">
    <location>
        <begin position="35"/>
        <end position="62"/>
    </location>
</feature>
<comment type="subcellular location">
    <subcellularLocation>
        <location evidence="1">Membrane</location>
        <topology evidence="1">Single-pass membrane protein</topology>
    </subcellularLocation>
</comment>